<keyword evidence="10" id="KW-0175">Coiled coil</keyword>
<dbReference type="InterPro" id="IPR027417">
    <property type="entry name" value="P-loop_NTPase"/>
</dbReference>
<proteinExistence type="inferred from homology"/>
<dbReference type="PIRSF" id="PIRSF003128">
    <property type="entry name" value="RecN"/>
    <property type="match status" value="1"/>
</dbReference>
<dbReference type="GO" id="GO:0006310">
    <property type="term" value="P:DNA recombination"/>
    <property type="evidence" value="ECO:0007669"/>
    <property type="project" value="InterPro"/>
</dbReference>
<dbReference type="EMBL" id="BHZE01000003">
    <property type="protein sequence ID" value="GCD77070.1"/>
    <property type="molecule type" value="Genomic_DNA"/>
</dbReference>
<evidence type="ECO:0000256" key="5">
    <source>
        <dbReference type="ARBA" id="ARBA00022763"/>
    </source>
</evidence>
<evidence type="ECO:0000256" key="1">
    <source>
        <dbReference type="ARBA" id="ARBA00003618"/>
    </source>
</evidence>
<dbReference type="CDD" id="cd03241">
    <property type="entry name" value="ABC_RecN"/>
    <property type="match status" value="2"/>
</dbReference>
<keyword evidence="6" id="KW-0067">ATP-binding</keyword>
<dbReference type="NCBIfam" id="TIGR00634">
    <property type="entry name" value="recN"/>
    <property type="match status" value="1"/>
</dbReference>
<organism evidence="12 13">
    <name type="scientific">Thermaurantimonas aggregans</name>
    <dbReference type="NCBI Taxonomy" id="2173829"/>
    <lineage>
        <taxon>Bacteria</taxon>
        <taxon>Pseudomonadati</taxon>
        <taxon>Bacteroidota</taxon>
        <taxon>Flavobacteriia</taxon>
        <taxon>Flavobacteriales</taxon>
        <taxon>Schleiferiaceae</taxon>
        <taxon>Thermaurantimonas</taxon>
    </lineage>
</organism>
<keyword evidence="5 9" id="KW-0227">DNA damage</keyword>
<dbReference type="OrthoDB" id="9806954at2"/>
<name>A0A401XJ89_9FLAO</name>
<keyword evidence="4" id="KW-0547">Nucleotide-binding</keyword>
<dbReference type="GO" id="GO:0006281">
    <property type="term" value="P:DNA repair"/>
    <property type="evidence" value="ECO:0007669"/>
    <property type="project" value="UniProtKB-KW"/>
</dbReference>
<evidence type="ECO:0000313" key="12">
    <source>
        <dbReference type="EMBL" id="GCD77070.1"/>
    </source>
</evidence>
<evidence type="ECO:0000256" key="7">
    <source>
        <dbReference type="ARBA" id="ARBA00023204"/>
    </source>
</evidence>
<dbReference type="GO" id="GO:0043590">
    <property type="term" value="C:bacterial nucleoid"/>
    <property type="evidence" value="ECO:0007669"/>
    <property type="project" value="TreeGrafter"/>
</dbReference>
<keyword evidence="13" id="KW-1185">Reference proteome</keyword>
<dbReference type="AlphaFoldDB" id="A0A401XJ89"/>
<evidence type="ECO:0000256" key="10">
    <source>
        <dbReference type="SAM" id="Coils"/>
    </source>
</evidence>
<dbReference type="PANTHER" id="PTHR11059">
    <property type="entry name" value="DNA REPAIR PROTEIN RECN"/>
    <property type="match status" value="1"/>
</dbReference>
<reference evidence="12 13" key="1">
    <citation type="submission" date="2018-11" db="EMBL/GenBank/DDBJ databases">
        <title>Schleiferia aggregans sp. nov., a moderately thermophilic heterotrophic bacterium isolated from microbial mats at a terrestrial hot spring.</title>
        <authorList>
            <person name="Iino T."/>
            <person name="Ohkuma M."/>
            <person name="Haruta S."/>
        </authorList>
    </citation>
    <scope>NUCLEOTIDE SEQUENCE [LARGE SCALE GENOMIC DNA]</scope>
    <source>
        <strain evidence="12 13">LA</strain>
    </source>
</reference>
<gene>
    <name evidence="12" type="primary">recN</name>
    <name evidence="12" type="ORF">JCM31826_05520</name>
</gene>
<evidence type="ECO:0000256" key="3">
    <source>
        <dbReference type="ARBA" id="ARBA00021315"/>
    </source>
</evidence>
<dbReference type="Proteomes" id="UP000286715">
    <property type="component" value="Unassembled WGS sequence"/>
</dbReference>
<comment type="caution">
    <text evidence="12">The sequence shown here is derived from an EMBL/GenBank/DDBJ whole genome shotgun (WGS) entry which is preliminary data.</text>
</comment>
<evidence type="ECO:0000256" key="6">
    <source>
        <dbReference type="ARBA" id="ARBA00022840"/>
    </source>
</evidence>
<dbReference type="SUPFAM" id="SSF52540">
    <property type="entry name" value="P-loop containing nucleoside triphosphate hydrolases"/>
    <property type="match status" value="2"/>
</dbReference>
<evidence type="ECO:0000259" key="11">
    <source>
        <dbReference type="Pfam" id="PF02463"/>
    </source>
</evidence>
<dbReference type="RefSeq" id="WP_124397123.1">
    <property type="nucleotide sequence ID" value="NZ_BHZE01000003.1"/>
</dbReference>
<comment type="similarity">
    <text evidence="2 9">Belongs to the RecN family.</text>
</comment>
<evidence type="ECO:0000256" key="8">
    <source>
        <dbReference type="ARBA" id="ARBA00033408"/>
    </source>
</evidence>
<sequence>MIRHLKIQNLALIDRLSIDFQSGLTILTGETGAGKSVILSAFSLLSGSRASADIAGNPDQKCIVEAVFDIQPYGLESFFAENDLDYDHHLIIRRELLPGGKSRAFVQDSPVNLQTLKELAGFLIDIHSQHDTLLLTQQSYLLRLLDRFADNDAHINSYHSAYQRYKKLLADKEELLRTEGTDRDIDYKKFLLQELESAKIKPDELRKLEQEIQLAENAEDTLNRLQLISSLIYEDEVGILSQFRRVEADLRHLARLSPTYENLYQRWEALVPEIKDIATTLDDQAATADLDPAHLEQLRQRFDLLMHLCNKHRTHDSDQLLDLQKQFEAEIHAFESHQSYRQELDALIAQAEEQLHQAAQALTQSREAVIPALEREISELLKQLNFASAQFAIQLSAAPYSTAGTDAVDMLFSPNPGMPMAPVRQIASGGELSRLMLAIKSVLARKKSLPTILFDEIDTGVSGASAEKIAHLLRALGSDIQVIAITHLPQIAAAAHHHYLVYKGDVNGRFQTNLKKLSDEEHLQEVARLLSGSTITDSALLNAKSIIQSYR</sequence>
<dbReference type="GO" id="GO:0005524">
    <property type="term" value="F:ATP binding"/>
    <property type="evidence" value="ECO:0007669"/>
    <property type="project" value="UniProtKB-KW"/>
</dbReference>
<dbReference type="Pfam" id="PF02463">
    <property type="entry name" value="SMC_N"/>
    <property type="match status" value="1"/>
</dbReference>
<comment type="function">
    <text evidence="1 9">May be involved in recombinational repair of damaged DNA.</text>
</comment>
<feature type="domain" description="RecF/RecN/SMC N-terminal" evidence="11">
    <location>
        <begin position="2"/>
        <end position="503"/>
    </location>
</feature>
<evidence type="ECO:0000256" key="4">
    <source>
        <dbReference type="ARBA" id="ARBA00022741"/>
    </source>
</evidence>
<evidence type="ECO:0000256" key="9">
    <source>
        <dbReference type="PIRNR" id="PIRNR003128"/>
    </source>
</evidence>
<dbReference type="InterPro" id="IPR004604">
    <property type="entry name" value="DNA_recomb/repair_RecN"/>
</dbReference>
<accession>A0A401XJ89</accession>
<dbReference type="Gene3D" id="3.40.50.300">
    <property type="entry name" value="P-loop containing nucleotide triphosphate hydrolases"/>
    <property type="match status" value="2"/>
</dbReference>
<dbReference type="InterPro" id="IPR003395">
    <property type="entry name" value="RecF/RecN/SMC_N"/>
</dbReference>
<feature type="coiled-coil region" evidence="10">
    <location>
        <begin position="337"/>
        <end position="390"/>
    </location>
</feature>
<evidence type="ECO:0000313" key="13">
    <source>
        <dbReference type="Proteomes" id="UP000286715"/>
    </source>
</evidence>
<evidence type="ECO:0000256" key="2">
    <source>
        <dbReference type="ARBA" id="ARBA00009441"/>
    </source>
</evidence>
<dbReference type="PANTHER" id="PTHR11059:SF0">
    <property type="entry name" value="DNA REPAIR PROTEIN RECN"/>
    <property type="match status" value="1"/>
</dbReference>
<protein>
    <recommendedName>
        <fullName evidence="3 9">DNA repair protein RecN</fullName>
    </recommendedName>
    <alternativeName>
        <fullName evidence="8 9">Recombination protein N</fullName>
    </alternativeName>
</protein>
<keyword evidence="7 9" id="KW-0234">DNA repair</keyword>
<dbReference type="GO" id="GO:0009432">
    <property type="term" value="P:SOS response"/>
    <property type="evidence" value="ECO:0007669"/>
    <property type="project" value="TreeGrafter"/>
</dbReference>